<evidence type="ECO:0000256" key="1">
    <source>
        <dbReference type="ARBA" id="ARBA00023015"/>
    </source>
</evidence>
<reference evidence="6 7" key="1">
    <citation type="submission" date="2018-11" db="EMBL/GenBank/DDBJ databases">
        <title>Genome sequencing of Paenibacillus sp. KCOM 3021 (= ChDC PVNT-B20).</title>
        <authorList>
            <person name="Kook J.-K."/>
            <person name="Park S.-N."/>
            <person name="Lim Y.K."/>
        </authorList>
    </citation>
    <scope>NUCLEOTIDE SEQUENCE [LARGE SCALE GENOMIC DNA]</scope>
    <source>
        <strain evidence="6 7">KCOM 3021</strain>
    </source>
</reference>
<dbReference type="InterPro" id="IPR036388">
    <property type="entry name" value="WH-like_DNA-bd_sf"/>
</dbReference>
<feature type="compositionally biased region" description="Gly residues" evidence="4">
    <location>
        <begin position="95"/>
        <end position="108"/>
    </location>
</feature>
<protein>
    <submittedName>
        <fullName evidence="6">GntR family transcriptional regulator</fullName>
    </submittedName>
</protein>
<dbReference type="Proteomes" id="UP000267017">
    <property type="component" value="Unassembled WGS sequence"/>
</dbReference>
<evidence type="ECO:0000313" key="7">
    <source>
        <dbReference type="Proteomes" id="UP000267017"/>
    </source>
</evidence>
<evidence type="ECO:0000256" key="2">
    <source>
        <dbReference type="ARBA" id="ARBA00023125"/>
    </source>
</evidence>
<sequence length="426" mass="46773">MQNERKPLYMQIQEHFKNQILRGELRENDKIPSEKELMEQFDVSRITVANALTQLAKDGWIYRIPGRGSFVGENIKELMGGSHVHEPGSGTRMENGGGSVGGTSGMGGAANTSPVTAGAATAADKMPYPPDTAPPGGEGRKTIGLVMPLLVDYFGIRLIQGINNVIENSGYSLHIVLTYNSIEREKEAMQDLLRKGAAGLIIFPCDAETYNEEILALKLSGFPFVLLDRYLPGIATNVARSDGLIGGQLAVDYLWSLGHRDIAICSDSPLPTITVEDRINGYMEALKQKEAMINPALILTDFNVDYSGIDKTHPLYRFIKNRIATAYITLNGRLGLHIYSICKELGLQVPEDVSILTFDDPSPGLHEWGYFSHISQSEVDMGEAAANILLQIFENSDNKEPGYAKVILQPKLIESQSTGPLIHEKR</sequence>
<dbReference type="InterPro" id="IPR036390">
    <property type="entry name" value="WH_DNA-bd_sf"/>
</dbReference>
<keyword evidence="7" id="KW-1185">Reference proteome</keyword>
<feature type="domain" description="HTH gntR-type" evidence="5">
    <location>
        <begin position="6"/>
        <end position="74"/>
    </location>
</feature>
<dbReference type="SUPFAM" id="SSF53822">
    <property type="entry name" value="Periplasmic binding protein-like I"/>
    <property type="match status" value="1"/>
</dbReference>
<proteinExistence type="predicted"/>
<comment type="caution">
    <text evidence="6">The sequence shown here is derived from an EMBL/GenBank/DDBJ whole genome shotgun (WGS) entry which is preliminary data.</text>
</comment>
<dbReference type="InterPro" id="IPR000524">
    <property type="entry name" value="Tscrpt_reg_HTH_GntR"/>
</dbReference>
<dbReference type="Pfam" id="PF00392">
    <property type="entry name" value="GntR"/>
    <property type="match status" value="1"/>
</dbReference>
<dbReference type="CDD" id="cd06267">
    <property type="entry name" value="PBP1_LacI_sugar_binding-like"/>
    <property type="match status" value="1"/>
</dbReference>
<dbReference type="SMART" id="SM00345">
    <property type="entry name" value="HTH_GNTR"/>
    <property type="match status" value="1"/>
</dbReference>
<dbReference type="PANTHER" id="PTHR30146:SF109">
    <property type="entry name" value="HTH-TYPE TRANSCRIPTIONAL REGULATOR GALS"/>
    <property type="match status" value="1"/>
</dbReference>
<name>A0A3P3TV05_9BACL</name>
<dbReference type="InterPro" id="IPR028082">
    <property type="entry name" value="Peripla_BP_I"/>
</dbReference>
<evidence type="ECO:0000259" key="5">
    <source>
        <dbReference type="PROSITE" id="PS50949"/>
    </source>
</evidence>
<dbReference type="Gene3D" id="1.10.10.10">
    <property type="entry name" value="Winged helix-like DNA-binding domain superfamily/Winged helix DNA-binding domain"/>
    <property type="match status" value="1"/>
</dbReference>
<dbReference type="PRINTS" id="PR00035">
    <property type="entry name" value="HTHGNTR"/>
</dbReference>
<dbReference type="GO" id="GO:0003700">
    <property type="term" value="F:DNA-binding transcription factor activity"/>
    <property type="evidence" value="ECO:0007669"/>
    <property type="project" value="InterPro"/>
</dbReference>
<dbReference type="EMBL" id="RRCN01000001">
    <property type="protein sequence ID" value="RRJ61962.1"/>
    <property type="molecule type" value="Genomic_DNA"/>
</dbReference>
<evidence type="ECO:0000313" key="6">
    <source>
        <dbReference type="EMBL" id="RRJ61962.1"/>
    </source>
</evidence>
<dbReference type="GO" id="GO:0000976">
    <property type="term" value="F:transcription cis-regulatory region binding"/>
    <property type="evidence" value="ECO:0007669"/>
    <property type="project" value="TreeGrafter"/>
</dbReference>
<dbReference type="OrthoDB" id="457376at2"/>
<keyword evidence="3" id="KW-0804">Transcription</keyword>
<dbReference type="FunFam" id="1.10.10.10:FF:000079">
    <property type="entry name" value="GntR family transcriptional regulator"/>
    <property type="match status" value="1"/>
</dbReference>
<dbReference type="InterPro" id="IPR046335">
    <property type="entry name" value="LacI/GalR-like_sensor"/>
</dbReference>
<gene>
    <name evidence="6" type="ORF">EHV15_02445</name>
</gene>
<dbReference type="SUPFAM" id="SSF46785">
    <property type="entry name" value="Winged helix' DNA-binding domain"/>
    <property type="match status" value="1"/>
</dbReference>
<dbReference type="Gene3D" id="3.40.50.2300">
    <property type="match status" value="2"/>
</dbReference>
<dbReference type="RefSeq" id="WP_128629881.1">
    <property type="nucleotide sequence ID" value="NZ_RRCN01000001.1"/>
</dbReference>
<keyword evidence="2" id="KW-0238">DNA-binding</keyword>
<accession>A0A3P3TV05</accession>
<dbReference type="PROSITE" id="PS50949">
    <property type="entry name" value="HTH_GNTR"/>
    <property type="match status" value="1"/>
</dbReference>
<keyword evidence="1" id="KW-0805">Transcription regulation</keyword>
<evidence type="ECO:0000256" key="3">
    <source>
        <dbReference type="ARBA" id="ARBA00023163"/>
    </source>
</evidence>
<dbReference type="Pfam" id="PF13377">
    <property type="entry name" value="Peripla_BP_3"/>
    <property type="match status" value="1"/>
</dbReference>
<dbReference type="CDD" id="cd07377">
    <property type="entry name" value="WHTH_GntR"/>
    <property type="match status" value="1"/>
</dbReference>
<organism evidence="6 7">
    <name type="scientific">Paenibacillus oralis</name>
    <dbReference type="NCBI Taxonomy" id="2490856"/>
    <lineage>
        <taxon>Bacteria</taxon>
        <taxon>Bacillati</taxon>
        <taxon>Bacillota</taxon>
        <taxon>Bacilli</taxon>
        <taxon>Bacillales</taxon>
        <taxon>Paenibacillaceae</taxon>
        <taxon>Paenibacillus</taxon>
    </lineage>
</organism>
<dbReference type="AlphaFoldDB" id="A0A3P3TV05"/>
<evidence type="ECO:0000256" key="4">
    <source>
        <dbReference type="SAM" id="MobiDB-lite"/>
    </source>
</evidence>
<feature type="region of interest" description="Disordered" evidence="4">
    <location>
        <begin position="82"/>
        <end position="139"/>
    </location>
</feature>
<dbReference type="PANTHER" id="PTHR30146">
    <property type="entry name" value="LACI-RELATED TRANSCRIPTIONAL REPRESSOR"/>
    <property type="match status" value="1"/>
</dbReference>